<dbReference type="RefSeq" id="WP_200390423.1">
    <property type="nucleotide sequence ID" value="NZ_JAENIO010000004.1"/>
</dbReference>
<evidence type="ECO:0000313" key="3">
    <source>
        <dbReference type="EMBL" id="MBK1832990.1"/>
    </source>
</evidence>
<proteinExistence type="predicted"/>
<dbReference type="EMBL" id="JAENIO010000004">
    <property type="protein sequence ID" value="MBK1832990.1"/>
    <property type="molecule type" value="Genomic_DNA"/>
</dbReference>
<protein>
    <submittedName>
        <fullName evidence="3">MoxR family ATPase</fullName>
    </submittedName>
</protein>
<feature type="domain" description="ATPase AAA-3" evidence="1">
    <location>
        <begin position="40"/>
        <end position="171"/>
    </location>
</feature>
<dbReference type="GO" id="GO:0016887">
    <property type="term" value="F:ATP hydrolysis activity"/>
    <property type="evidence" value="ECO:0007669"/>
    <property type="project" value="InterPro"/>
</dbReference>
<dbReference type="GO" id="GO:0005524">
    <property type="term" value="F:ATP binding"/>
    <property type="evidence" value="ECO:0007669"/>
    <property type="project" value="InterPro"/>
</dbReference>
<accession>A0A934RLJ4</accession>
<dbReference type="SUPFAM" id="SSF52540">
    <property type="entry name" value="P-loop containing nucleoside triphosphate hydrolases"/>
    <property type="match status" value="1"/>
</dbReference>
<sequence length="314" mass="34325">MTTAEATATLHQIESAIATVIRGQEKVVRQVLACLVSGGHLLLEDYPGTGKTTLAKALALTINGMAFKRLQFTPDLLPSDVLGVSIFDPSKSEFRFHQGPIFTDLLLADEINRASPRTQSALLEAMAEGQTTIEGRLYDLGQLFFVVATQNPVEFRGTYPLPEAQMDRFAMQCDLGYLSVQEEVVLLAEQQTRHPLDDLGPVCSREDLLAIRRLAREVYLSDEVRHYIVSVVSATREAEKVKLPASPRASLALMHTAQAMALLAGKDFVTPEMIQDLAVPVIAHRLVLEPDAKFAGLTPVAVVEQILADTPLPV</sequence>
<dbReference type="CDD" id="cd00009">
    <property type="entry name" value="AAA"/>
    <property type="match status" value="1"/>
</dbReference>
<dbReference type="InterPro" id="IPR027417">
    <property type="entry name" value="P-loop_NTPase"/>
</dbReference>
<dbReference type="InterPro" id="IPR050764">
    <property type="entry name" value="CbbQ/NirQ/NorQ/GpvN"/>
</dbReference>
<dbReference type="InterPro" id="IPR041628">
    <property type="entry name" value="ChlI/MoxR_AAA_lid"/>
</dbReference>
<dbReference type="Pfam" id="PF07726">
    <property type="entry name" value="AAA_3"/>
    <property type="match status" value="1"/>
</dbReference>
<dbReference type="Proteomes" id="UP000604083">
    <property type="component" value="Unassembled WGS sequence"/>
</dbReference>
<dbReference type="PIRSF" id="PIRSF002849">
    <property type="entry name" value="AAA_ATPase_chaperone_MoxR_prd"/>
    <property type="match status" value="1"/>
</dbReference>
<dbReference type="PANTHER" id="PTHR42759:SF5">
    <property type="entry name" value="METHANOL DEHYDROGENASE REGULATOR"/>
    <property type="match status" value="1"/>
</dbReference>
<evidence type="ECO:0000313" key="4">
    <source>
        <dbReference type="Proteomes" id="UP000604083"/>
    </source>
</evidence>
<evidence type="ECO:0000259" key="2">
    <source>
        <dbReference type="Pfam" id="PF17863"/>
    </source>
</evidence>
<gene>
    <name evidence="3" type="ORF">JIN78_02860</name>
</gene>
<keyword evidence="4" id="KW-1185">Reference proteome</keyword>
<organism evidence="3 4">
    <name type="scientific">Roseibacillus ishigakijimensis</name>
    <dbReference type="NCBI Taxonomy" id="454146"/>
    <lineage>
        <taxon>Bacteria</taxon>
        <taxon>Pseudomonadati</taxon>
        <taxon>Verrucomicrobiota</taxon>
        <taxon>Verrucomicrobiia</taxon>
        <taxon>Verrucomicrobiales</taxon>
        <taxon>Verrucomicrobiaceae</taxon>
        <taxon>Roseibacillus</taxon>
    </lineage>
</organism>
<dbReference type="Gene3D" id="1.10.8.80">
    <property type="entry name" value="Magnesium chelatase subunit I, C-Terminal domain"/>
    <property type="match status" value="1"/>
</dbReference>
<dbReference type="PANTHER" id="PTHR42759">
    <property type="entry name" value="MOXR FAMILY PROTEIN"/>
    <property type="match status" value="1"/>
</dbReference>
<dbReference type="Pfam" id="PF17863">
    <property type="entry name" value="AAA_lid_2"/>
    <property type="match status" value="1"/>
</dbReference>
<comment type="caution">
    <text evidence="3">The sequence shown here is derived from an EMBL/GenBank/DDBJ whole genome shotgun (WGS) entry which is preliminary data.</text>
</comment>
<reference evidence="3" key="1">
    <citation type="submission" date="2021-01" db="EMBL/GenBank/DDBJ databases">
        <title>Modified the classification status of verrucomicrobia.</title>
        <authorList>
            <person name="Feng X."/>
        </authorList>
    </citation>
    <scope>NUCLEOTIDE SEQUENCE</scope>
    <source>
        <strain evidence="3">KCTC 12986</strain>
    </source>
</reference>
<evidence type="ECO:0000259" key="1">
    <source>
        <dbReference type="Pfam" id="PF07726"/>
    </source>
</evidence>
<name>A0A934RLJ4_9BACT</name>
<dbReference type="InterPro" id="IPR011703">
    <property type="entry name" value="ATPase_AAA-3"/>
</dbReference>
<dbReference type="AlphaFoldDB" id="A0A934RLJ4"/>
<dbReference type="Gene3D" id="3.40.50.300">
    <property type="entry name" value="P-loop containing nucleotide triphosphate hydrolases"/>
    <property type="match status" value="1"/>
</dbReference>
<feature type="domain" description="ChlI/MoxR AAA lid" evidence="2">
    <location>
        <begin position="234"/>
        <end position="306"/>
    </location>
</feature>